<organism evidence="1 2">
    <name type="scientific">Longispora fulva</name>
    <dbReference type="NCBI Taxonomy" id="619741"/>
    <lineage>
        <taxon>Bacteria</taxon>
        <taxon>Bacillati</taxon>
        <taxon>Actinomycetota</taxon>
        <taxon>Actinomycetes</taxon>
        <taxon>Micromonosporales</taxon>
        <taxon>Micromonosporaceae</taxon>
        <taxon>Longispora</taxon>
    </lineage>
</organism>
<proteinExistence type="predicted"/>
<evidence type="ECO:0000313" key="2">
    <source>
        <dbReference type="Proteomes" id="UP000622552"/>
    </source>
</evidence>
<dbReference type="EMBL" id="JADOUF010000001">
    <property type="protein sequence ID" value="MBG6139332.1"/>
    <property type="molecule type" value="Genomic_DNA"/>
</dbReference>
<sequence>MSRDGYFARYQGVEYRASPDGPSVRLYTPELLVVAASDVELYYIRTICSWRGQPFIVVGEHGQWLRLEYTGGRAPIAEKLGLEEFDFGVYQGWASRAEVIGLQEQRI</sequence>
<reference evidence="1" key="1">
    <citation type="submission" date="2020-11" db="EMBL/GenBank/DDBJ databases">
        <title>Sequencing the genomes of 1000 actinobacteria strains.</title>
        <authorList>
            <person name="Klenk H.-P."/>
        </authorList>
    </citation>
    <scope>NUCLEOTIDE SEQUENCE</scope>
    <source>
        <strain evidence="1">DSM 45356</strain>
    </source>
</reference>
<keyword evidence="2" id="KW-1185">Reference proteome</keyword>
<comment type="caution">
    <text evidence="1">The sequence shown here is derived from an EMBL/GenBank/DDBJ whole genome shotgun (WGS) entry which is preliminary data.</text>
</comment>
<dbReference type="Proteomes" id="UP000622552">
    <property type="component" value="Unassembled WGS sequence"/>
</dbReference>
<evidence type="ECO:0000313" key="1">
    <source>
        <dbReference type="EMBL" id="MBG6139332.1"/>
    </source>
</evidence>
<name>A0A8J7KS83_9ACTN</name>
<dbReference type="AlphaFoldDB" id="A0A8J7KS83"/>
<protein>
    <submittedName>
        <fullName evidence="1">Uncharacterized protein</fullName>
    </submittedName>
</protein>
<dbReference type="RefSeq" id="WP_197006001.1">
    <property type="nucleotide sequence ID" value="NZ_BONS01000012.1"/>
</dbReference>
<accession>A0A8J7KS83</accession>
<gene>
    <name evidence="1" type="ORF">IW245_005526</name>
</gene>